<protein>
    <submittedName>
        <fullName evidence="7 9">Amino acid transporter</fullName>
    </submittedName>
</protein>
<feature type="transmembrane region" description="Helical" evidence="6">
    <location>
        <begin position="280"/>
        <end position="302"/>
    </location>
</feature>
<sequence length="532" mass="57477">MEKGKEADTTPEYVAEEAGVVGVGEVVNASGHKQELDRNFSLLSICAVGICTGNTWAALGGSIVVAIYNGGPPGVIYEFLAVSLFYWLIAACIAELSSAIPSSGGVYHFASITAGPKYGRAASWFAGWWNVCAWIFGSASMSLIISNQLTSMWGLFHHEYVPERWNVFVTYLIVTWLCCATVLFANRTLPWISNVGLFFIIAGVIITILVCAIMPTTKGTGHASSAFVWRDWSNQTGYTSDGFVFLAGMLNGAYAVGTPDCVTHLAEELPHPRVNIPKAIAAQMFTGLITAFLYMIAIFYAIGDLDSVLDAPYTFPLAEVYRQATTTRGGSLGLLIVILCPTICTCIGTYITAGRMLWTLARDDATPFSKFVGRISPTHKNPFNATVVCGCICTVLGCIYVGNSTAFNAFVGSFVVLSTLSYLAAILPHALTRRAYVVPGPFWMPDSVAYVVLGVSSAYIVVFVVIFCFPYSLPVSAVSMNYSCVITGGVTIFVGLWWIWKSKRGYVGPKALFEEERRLSTTGVGRVSAEKD</sequence>
<keyword evidence="5 6" id="KW-0472">Membrane</keyword>
<reference evidence="9" key="3">
    <citation type="submission" date="2025-04" db="UniProtKB">
        <authorList>
            <consortium name="RefSeq"/>
        </authorList>
    </citation>
    <scope>IDENTIFICATION</scope>
    <source>
        <strain evidence="9">CBS 304.34</strain>
    </source>
</reference>
<evidence type="ECO:0000256" key="3">
    <source>
        <dbReference type="ARBA" id="ARBA00022692"/>
    </source>
</evidence>
<reference evidence="7 9" key="1">
    <citation type="journal article" date="2020" name="Stud. Mycol.">
        <title>101 Dothideomycetes genomes: a test case for predicting lifestyles and emergence of pathogens.</title>
        <authorList>
            <person name="Haridas S."/>
            <person name="Albert R."/>
            <person name="Binder M."/>
            <person name="Bloem J."/>
            <person name="Labutti K."/>
            <person name="Salamov A."/>
            <person name="Andreopoulos B."/>
            <person name="Baker S."/>
            <person name="Barry K."/>
            <person name="Bills G."/>
            <person name="Bluhm B."/>
            <person name="Cannon C."/>
            <person name="Castanera R."/>
            <person name="Culley D."/>
            <person name="Daum C."/>
            <person name="Ezra D."/>
            <person name="Gonzalez J."/>
            <person name="Henrissat B."/>
            <person name="Kuo A."/>
            <person name="Liang C."/>
            <person name="Lipzen A."/>
            <person name="Lutzoni F."/>
            <person name="Magnuson J."/>
            <person name="Mondo S."/>
            <person name="Nolan M."/>
            <person name="Ohm R."/>
            <person name="Pangilinan J."/>
            <person name="Park H.-J."/>
            <person name="Ramirez L."/>
            <person name="Alfaro M."/>
            <person name="Sun H."/>
            <person name="Tritt A."/>
            <person name="Yoshinaga Y."/>
            <person name="Zwiers L.-H."/>
            <person name="Turgeon B."/>
            <person name="Goodwin S."/>
            <person name="Spatafora J."/>
            <person name="Crous P."/>
            <person name="Grigoriev I."/>
        </authorList>
    </citation>
    <scope>NUCLEOTIDE SEQUENCE</scope>
    <source>
        <strain evidence="7 9">CBS 304.34</strain>
    </source>
</reference>
<dbReference type="Proteomes" id="UP000504636">
    <property type="component" value="Unplaced"/>
</dbReference>
<reference evidence="9" key="2">
    <citation type="submission" date="2020-04" db="EMBL/GenBank/DDBJ databases">
        <authorList>
            <consortium name="NCBI Genome Project"/>
        </authorList>
    </citation>
    <scope>NUCLEOTIDE SEQUENCE</scope>
    <source>
        <strain evidence="9">CBS 304.34</strain>
    </source>
</reference>
<dbReference type="InterPro" id="IPR002293">
    <property type="entry name" value="AA/rel_permease1"/>
</dbReference>
<accession>A0A6A6YIJ3</accession>
<dbReference type="OrthoDB" id="3900342at2759"/>
<feature type="transmembrane region" description="Helical" evidence="6">
    <location>
        <begin position="409"/>
        <end position="427"/>
    </location>
</feature>
<evidence type="ECO:0000313" key="9">
    <source>
        <dbReference type="RefSeq" id="XP_033575307.1"/>
    </source>
</evidence>
<feature type="transmembrane region" description="Helical" evidence="6">
    <location>
        <begin position="191"/>
        <end position="214"/>
    </location>
</feature>
<dbReference type="AlphaFoldDB" id="A0A6A6YIJ3"/>
<name>A0A6A6YIJ3_9PEZI</name>
<feature type="transmembrane region" description="Helical" evidence="6">
    <location>
        <begin position="79"/>
        <end position="101"/>
    </location>
</feature>
<evidence type="ECO:0000256" key="1">
    <source>
        <dbReference type="ARBA" id="ARBA00004141"/>
    </source>
</evidence>
<dbReference type="GO" id="GO:0006865">
    <property type="term" value="P:amino acid transport"/>
    <property type="evidence" value="ECO:0007669"/>
    <property type="project" value="InterPro"/>
</dbReference>
<evidence type="ECO:0000256" key="6">
    <source>
        <dbReference type="SAM" id="Phobius"/>
    </source>
</evidence>
<feature type="transmembrane region" description="Helical" evidence="6">
    <location>
        <begin position="121"/>
        <end position="145"/>
    </location>
</feature>
<feature type="transmembrane region" description="Helical" evidence="6">
    <location>
        <begin position="479"/>
        <end position="500"/>
    </location>
</feature>
<feature type="transmembrane region" description="Helical" evidence="6">
    <location>
        <begin position="40"/>
        <end position="67"/>
    </location>
</feature>
<gene>
    <name evidence="7 9" type="ORF">BDZ99DRAFT_534373</name>
</gene>
<feature type="transmembrane region" description="Helical" evidence="6">
    <location>
        <begin position="165"/>
        <end position="185"/>
    </location>
</feature>
<evidence type="ECO:0000256" key="2">
    <source>
        <dbReference type="ARBA" id="ARBA00022448"/>
    </source>
</evidence>
<dbReference type="Pfam" id="PF13520">
    <property type="entry name" value="AA_permease_2"/>
    <property type="match status" value="1"/>
</dbReference>
<evidence type="ECO:0000313" key="7">
    <source>
        <dbReference type="EMBL" id="KAF2808343.1"/>
    </source>
</evidence>
<feature type="transmembrane region" description="Helical" evidence="6">
    <location>
        <begin position="332"/>
        <end position="353"/>
    </location>
</feature>
<dbReference type="GeneID" id="54467429"/>
<keyword evidence="2" id="KW-0813">Transport</keyword>
<dbReference type="Gene3D" id="1.20.1740.10">
    <property type="entry name" value="Amino acid/polyamine transporter I"/>
    <property type="match status" value="1"/>
</dbReference>
<dbReference type="PANTHER" id="PTHR45649">
    <property type="entry name" value="AMINO-ACID PERMEASE BAT1"/>
    <property type="match status" value="1"/>
</dbReference>
<dbReference type="PANTHER" id="PTHR45649:SF27">
    <property type="entry name" value="CHOLINE TRANSPORTER (EUROFUNG)"/>
    <property type="match status" value="1"/>
</dbReference>
<dbReference type="GO" id="GO:0022857">
    <property type="term" value="F:transmembrane transporter activity"/>
    <property type="evidence" value="ECO:0007669"/>
    <property type="project" value="InterPro"/>
</dbReference>
<dbReference type="RefSeq" id="XP_033575307.1">
    <property type="nucleotide sequence ID" value="XM_033726536.1"/>
</dbReference>
<evidence type="ECO:0000256" key="4">
    <source>
        <dbReference type="ARBA" id="ARBA00022989"/>
    </source>
</evidence>
<proteinExistence type="predicted"/>
<comment type="subcellular location">
    <subcellularLocation>
        <location evidence="1">Membrane</location>
        <topology evidence="1">Multi-pass membrane protein</topology>
    </subcellularLocation>
</comment>
<evidence type="ECO:0000256" key="5">
    <source>
        <dbReference type="ARBA" id="ARBA00023136"/>
    </source>
</evidence>
<dbReference type="EMBL" id="MU003703">
    <property type="protein sequence ID" value="KAF2808343.1"/>
    <property type="molecule type" value="Genomic_DNA"/>
</dbReference>
<feature type="transmembrane region" description="Helical" evidence="6">
    <location>
        <begin position="448"/>
        <end position="473"/>
    </location>
</feature>
<feature type="transmembrane region" description="Helical" evidence="6">
    <location>
        <begin position="383"/>
        <end position="403"/>
    </location>
</feature>
<evidence type="ECO:0000313" key="8">
    <source>
        <dbReference type="Proteomes" id="UP000504636"/>
    </source>
</evidence>
<dbReference type="GO" id="GO:0016020">
    <property type="term" value="C:membrane"/>
    <property type="evidence" value="ECO:0007669"/>
    <property type="project" value="UniProtKB-SubCell"/>
</dbReference>
<keyword evidence="4 6" id="KW-1133">Transmembrane helix</keyword>
<keyword evidence="3 6" id="KW-0812">Transmembrane</keyword>
<organism evidence="7">
    <name type="scientific">Mytilinidion resinicola</name>
    <dbReference type="NCBI Taxonomy" id="574789"/>
    <lineage>
        <taxon>Eukaryota</taxon>
        <taxon>Fungi</taxon>
        <taxon>Dikarya</taxon>
        <taxon>Ascomycota</taxon>
        <taxon>Pezizomycotina</taxon>
        <taxon>Dothideomycetes</taxon>
        <taxon>Pleosporomycetidae</taxon>
        <taxon>Mytilinidiales</taxon>
        <taxon>Mytilinidiaceae</taxon>
        <taxon>Mytilinidion</taxon>
    </lineage>
</organism>
<dbReference type="PROSITE" id="PS00218">
    <property type="entry name" value="AMINO_ACID_PERMEASE_1"/>
    <property type="match status" value="1"/>
</dbReference>
<dbReference type="PIRSF" id="PIRSF006060">
    <property type="entry name" value="AA_transporter"/>
    <property type="match status" value="1"/>
</dbReference>
<dbReference type="InterPro" id="IPR004840">
    <property type="entry name" value="Amino_acid_permease_CS"/>
</dbReference>
<keyword evidence="8" id="KW-1185">Reference proteome</keyword>